<comment type="caution">
    <text evidence="1">The sequence shown here is derived from an EMBL/GenBank/DDBJ whole genome shotgun (WGS) entry which is preliminary data.</text>
</comment>
<protein>
    <submittedName>
        <fullName evidence="1">Uncharacterized protein</fullName>
    </submittedName>
</protein>
<name>A0A099WVY6_9PORP</name>
<dbReference type="RefSeq" id="WP_039418974.1">
    <property type="nucleotide sequence ID" value="NZ_JRAI01000002.1"/>
</dbReference>
<evidence type="ECO:0000313" key="2">
    <source>
        <dbReference type="Proteomes" id="UP000030130"/>
    </source>
</evidence>
<organism evidence="1 2">
    <name type="scientific">Porphyromonas gulae</name>
    <dbReference type="NCBI Taxonomy" id="111105"/>
    <lineage>
        <taxon>Bacteria</taxon>
        <taxon>Pseudomonadati</taxon>
        <taxon>Bacteroidota</taxon>
        <taxon>Bacteroidia</taxon>
        <taxon>Bacteroidales</taxon>
        <taxon>Porphyromonadaceae</taxon>
        <taxon>Porphyromonas</taxon>
    </lineage>
</organism>
<sequence>MRQKYNISPTHLPLQPPYSQNSFGRFHEISCIKKKIDLVPNREMEEKTYELFIRHPFDVKDREIGAIIVLEQSFI</sequence>
<dbReference type="Proteomes" id="UP000030130">
    <property type="component" value="Unassembled WGS sequence"/>
</dbReference>
<proteinExistence type="predicted"/>
<accession>A0A099WVY6</accession>
<evidence type="ECO:0000313" key="1">
    <source>
        <dbReference type="EMBL" id="KGN88329.1"/>
    </source>
</evidence>
<reference evidence="1 2" key="1">
    <citation type="submission" date="2014-08" db="EMBL/GenBank/DDBJ databases">
        <title>Porphyromonas gulae strain:COT-052_OH1451 Genome sequencing.</title>
        <authorList>
            <person name="Wallis C."/>
            <person name="Deusch O."/>
            <person name="O'Flynn C."/>
            <person name="Davis I."/>
            <person name="Jospin G."/>
            <person name="Darling A.E."/>
            <person name="Coil D.A."/>
            <person name="Alexiev A."/>
            <person name="Horsfall A."/>
            <person name="Kirkwood N."/>
            <person name="Harris S."/>
            <person name="Eisen J.A."/>
        </authorList>
    </citation>
    <scope>NUCLEOTIDE SEQUENCE [LARGE SCALE GENOMIC DNA]</scope>
    <source>
        <strain evidence="2">COT-052 OH1451</strain>
    </source>
</reference>
<dbReference type="AlphaFoldDB" id="A0A099WVY6"/>
<gene>
    <name evidence="1" type="ORF">HR08_00585</name>
</gene>
<dbReference type="EMBL" id="JRAI01000002">
    <property type="protein sequence ID" value="KGN88329.1"/>
    <property type="molecule type" value="Genomic_DNA"/>
</dbReference>
<dbReference type="GeneID" id="57240830"/>